<dbReference type="PANTHER" id="PTHR46599:SF3">
    <property type="entry name" value="PIGGYBAC TRANSPOSABLE ELEMENT-DERIVED PROTEIN 4"/>
    <property type="match status" value="1"/>
</dbReference>
<evidence type="ECO:0000256" key="1">
    <source>
        <dbReference type="SAM" id="MobiDB-lite"/>
    </source>
</evidence>
<dbReference type="RefSeq" id="XP_008900028.1">
    <property type="nucleotide sequence ID" value="XM_008901780.1"/>
</dbReference>
<feature type="region of interest" description="Disordered" evidence="1">
    <location>
        <begin position="576"/>
        <end position="599"/>
    </location>
</feature>
<name>W2QNC6_PHYN3</name>
<dbReference type="OMA" id="TETEICF"/>
<reference evidence="3 4" key="2">
    <citation type="submission" date="2013-11" db="EMBL/GenBank/DDBJ databases">
        <title>The Genome Sequence of Phytophthora parasitica INRA-310.</title>
        <authorList>
            <consortium name="The Broad Institute Genomics Platform"/>
            <person name="Russ C."/>
            <person name="Tyler B."/>
            <person name="Panabieres F."/>
            <person name="Shan W."/>
            <person name="Tripathy S."/>
            <person name="Grunwald N."/>
            <person name="Machado M."/>
            <person name="Johnson C.S."/>
            <person name="Arredondo F."/>
            <person name="Hong C."/>
            <person name="Coffey M."/>
            <person name="Young S.K."/>
            <person name="Zeng Q."/>
            <person name="Gargeya S."/>
            <person name="Fitzgerald M."/>
            <person name="Abouelleil A."/>
            <person name="Alvarado L."/>
            <person name="Chapman S.B."/>
            <person name="Gainer-Dewar J."/>
            <person name="Goldberg J."/>
            <person name="Griggs A."/>
            <person name="Gujja S."/>
            <person name="Hansen M."/>
            <person name="Howarth C."/>
            <person name="Imamovic A."/>
            <person name="Ireland A."/>
            <person name="Larimer J."/>
            <person name="McCowan C."/>
            <person name="Murphy C."/>
            <person name="Pearson M."/>
            <person name="Poon T.W."/>
            <person name="Priest M."/>
            <person name="Roberts A."/>
            <person name="Saif S."/>
            <person name="Shea T."/>
            <person name="Sykes S."/>
            <person name="Wortman J."/>
            <person name="Nusbaum C."/>
            <person name="Birren B."/>
        </authorList>
    </citation>
    <scope>NUCLEOTIDE SEQUENCE [LARGE SCALE GENOMIC DNA]</scope>
    <source>
        <strain evidence="3 4">INRA-310</strain>
    </source>
</reference>
<dbReference type="PANTHER" id="PTHR46599">
    <property type="entry name" value="PIGGYBAC TRANSPOSABLE ELEMENT-DERIVED PROTEIN 4"/>
    <property type="match status" value="1"/>
</dbReference>
<accession>W2QNC6</accession>
<dbReference type="Proteomes" id="UP000018817">
    <property type="component" value="Unassembled WGS sequence"/>
</dbReference>
<feature type="region of interest" description="Disordered" evidence="1">
    <location>
        <begin position="100"/>
        <end position="146"/>
    </location>
</feature>
<feature type="compositionally biased region" description="Basic and acidic residues" evidence="1">
    <location>
        <begin position="7"/>
        <end position="17"/>
    </location>
</feature>
<dbReference type="OrthoDB" id="122438at2759"/>
<dbReference type="GeneID" id="20177370"/>
<dbReference type="EMBL" id="KI669572">
    <property type="protein sequence ID" value="ETN14456.1"/>
    <property type="molecule type" value="Genomic_DNA"/>
</dbReference>
<gene>
    <name evidence="3" type="ORF">PPTG_07505</name>
</gene>
<feature type="compositionally biased region" description="Acidic residues" evidence="1">
    <location>
        <begin position="100"/>
        <end position="109"/>
    </location>
</feature>
<feature type="compositionally biased region" description="Acidic residues" evidence="1">
    <location>
        <begin position="119"/>
        <end position="136"/>
    </location>
</feature>
<evidence type="ECO:0000259" key="2">
    <source>
        <dbReference type="Pfam" id="PF13843"/>
    </source>
</evidence>
<feature type="compositionally biased region" description="Polar residues" evidence="1">
    <location>
        <begin position="34"/>
        <end position="69"/>
    </location>
</feature>
<dbReference type="Pfam" id="PF13843">
    <property type="entry name" value="DDE_Tnp_1_7"/>
    <property type="match status" value="1"/>
</dbReference>
<evidence type="ECO:0000313" key="4">
    <source>
        <dbReference type="Proteomes" id="UP000018817"/>
    </source>
</evidence>
<feature type="domain" description="PiggyBac transposable element-derived protein" evidence="2">
    <location>
        <begin position="251"/>
        <end position="546"/>
    </location>
</feature>
<protein>
    <recommendedName>
        <fullName evidence="2">PiggyBac transposable element-derived protein domain-containing protein</fullName>
    </recommendedName>
</protein>
<sequence length="778" mass="87439">MGSYPVTEKEAEREKTRPVPIPKTSRNVDALMSCSIQRDQPPTSHLPSDTTSRNEVSNEASVAPSSHIPSSIEAIPVSCTPEDVAFEVLDSDCDDTETEICFVDDDEELERAKASTRAEEDEELDDNRDNSDDDSDAPVAPLQNEDLEHVELSTGVGDGGHVRRSWNVLEKEDMVGFAKSESNMSDLRSDGWILEDFPPDSRYPGLYARSYGPTDEVIALADSPLQLFLFFMPKDLMFENQRTPGKTSKEDFMDRESRKDDIQPHEIIHVLGLLMARMLNPHRRRFRDHWCTKSVGAVPRGTFNGYMPRHRFEHVMANIHLTNNADTRVSSDRAWKIRSVVDTLQEIFPRGYSTPPVISFDEGIIPSRNRSNSTRHYLRAKPHKWGTKLFLTCCAETAYCIRLEVYCGKAQHTEECGNVPESVRYADPNTGPSAVIRNLEAVLPAPQDSVHHLDVTDRFYTSVQLALQLLRRNVYSIGTIQADRAPAEQWKHACDVPNKAEEGELRSLAHPWCAIIIGGWAGLTFTTNCVSRDTRCNSKHVFREGQKRFDARPVSHAESMLELHAEIMQMTEADFSDRETPDPETTVELTPQSTAHEPLESPDYQVVNGVLKRRERQCKQIGVSSYGNIIPAAKRPAFRFGTTNGKIELSGRSAAAAAISRTGKQEEGVRVAQLKNGSDATTRGTGNTKKIRTKELSKVMMQLLMGTRAESLETLINLSTAEINEVCREVKHLKQTVIDAMDKQIEREYGVFKATVSANTRDTTVFNLLQHHNSKYYM</sequence>
<dbReference type="InterPro" id="IPR029526">
    <property type="entry name" value="PGBD"/>
</dbReference>
<dbReference type="STRING" id="761204.W2QNC6"/>
<organism evidence="3 4">
    <name type="scientific">Phytophthora nicotianae (strain INRA-310)</name>
    <name type="common">Phytophthora parasitica</name>
    <dbReference type="NCBI Taxonomy" id="761204"/>
    <lineage>
        <taxon>Eukaryota</taxon>
        <taxon>Sar</taxon>
        <taxon>Stramenopiles</taxon>
        <taxon>Oomycota</taxon>
        <taxon>Peronosporomycetes</taxon>
        <taxon>Peronosporales</taxon>
        <taxon>Peronosporaceae</taxon>
        <taxon>Phytophthora</taxon>
    </lineage>
</organism>
<proteinExistence type="predicted"/>
<dbReference type="AlphaFoldDB" id="W2QNC6"/>
<reference evidence="4" key="1">
    <citation type="submission" date="2011-12" db="EMBL/GenBank/DDBJ databases">
        <authorList>
            <consortium name="The Broad Institute Genome Sequencing Platform"/>
            <person name="Russ C."/>
            <person name="Tyler B."/>
            <person name="Panabieres F."/>
            <person name="Shan W."/>
            <person name="Tripathy S."/>
            <person name="Grunwald N."/>
            <person name="Machado M."/>
            <person name="Young S.K."/>
            <person name="Zeng Q."/>
            <person name="Gargeya S."/>
            <person name="Fitzgerald M."/>
            <person name="Haas B."/>
            <person name="Abouelleil A."/>
            <person name="Alvarado L."/>
            <person name="Arachchi H.M."/>
            <person name="Berlin A."/>
            <person name="Chapman S.B."/>
            <person name="Gearin G."/>
            <person name="Goldberg J."/>
            <person name="Griggs A."/>
            <person name="Gujja S."/>
            <person name="Hansen M."/>
            <person name="Heiman D."/>
            <person name="Howarth C."/>
            <person name="Larimer J."/>
            <person name="Lui A."/>
            <person name="MacDonald P.J.P."/>
            <person name="McCowen C."/>
            <person name="Montmayeur A."/>
            <person name="Murphy C."/>
            <person name="Neiman D."/>
            <person name="Pearson M."/>
            <person name="Priest M."/>
            <person name="Roberts A."/>
            <person name="Saif S."/>
            <person name="Shea T."/>
            <person name="Sisk P."/>
            <person name="Stolte C."/>
            <person name="Sykes S."/>
            <person name="Wortman J."/>
            <person name="Nusbaum C."/>
            <person name="Birren B."/>
        </authorList>
    </citation>
    <scope>NUCLEOTIDE SEQUENCE [LARGE SCALE GENOMIC DNA]</scope>
    <source>
        <strain evidence="4">INRA-310</strain>
    </source>
</reference>
<dbReference type="VEuPathDB" id="FungiDB:PPTG_07505"/>
<feature type="region of interest" description="Disordered" evidence="1">
    <location>
        <begin position="1"/>
        <end position="70"/>
    </location>
</feature>
<evidence type="ECO:0000313" key="3">
    <source>
        <dbReference type="EMBL" id="ETN14456.1"/>
    </source>
</evidence>